<keyword evidence="2" id="KW-1003">Cell membrane</keyword>
<name>A0A6L6QI36_9BURK</name>
<proteinExistence type="predicted"/>
<dbReference type="GO" id="GO:0005886">
    <property type="term" value="C:plasma membrane"/>
    <property type="evidence" value="ECO:0007669"/>
    <property type="project" value="UniProtKB-SubCell"/>
</dbReference>
<evidence type="ECO:0000256" key="6">
    <source>
        <dbReference type="SAM" id="Phobius"/>
    </source>
</evidence>
<feature type="transmembrane region" description="Helical" evidence="6">
    <location>
        <begin position="102"/>
        <end position="120"/>
    </location>
</feature>
<gene>
    <name evidence="7" type="ORF">GM658_15040</name>
</gene>
<dbReference type="EMBL" id="WNKX01000010">
    <property type="protein sequence ID" value="MTW11919.1"/>
    <property type="molecule type" value="Genomic_DNA"/>
</dbReference>
<protein>
    <recommendedName>
        <fullName evidence="9">ATP synthase subunit I</fullName>
    </recommendedName>
</protein>
<evidence type="ECO:0000256" key="5">
    <source>
        <dbReference type="ARBA" id="ARBA00023136"/>
    </source>
</evidence>
<evidence type="ECO:0000256" key="2">
    <source>
        <dbReference type="ARBA" id="ARBA00022475"/>
    </source>
</evidence>
<evidence type="ECO:0000256" key="4">
    <source>
        <dbReference type="ARBA" id="ARBA00022989"/>
    </source>
</evidence>
<comment type="subcellular location">
    <subcellularLocation>
        <location evidence="1">Cell membrane</location>
        <topology evidence="1">Multi-pass membrane protein</topology>
    </subcellularLocation>
</comment>
<reference evidence="7 8" key="1">
    <citation type="submission" date="2019-11" db="EMBL/GenBank/DDBJ databases">
        <title>Type strains purchased from KCTC, JCM and DSMZ.</title>
        <authorList>
            <person name="Lu H."/>
        </authorList>
    </citation>
    <scope>NUCLEOTIDE SEQUENCE [LARGE SCALE GENOMIC DNA]</scope>
    <source>
        <strain evidence="7 8">JCM 31587</strain>
    </source>
</reference>
<dbReference type="AlphaFoldDB" id="A0A6L6QI36"/>
<evidence type="ECO:0000256" key="1">
    <source>
        <dbReference type="ARBA" id="ARBA00004651"/>
    </source>
</evidence>
<sequence>MSDSSRSIAWPVFRVVALQLTIAVLFSATVALFAGVDKGWSAAMGGGMAVIGSFVYALMVMRGTDDAKKAFRTHFRAEMLKVFVTAVLFICALVLFKSAAWLWLILGFVVATLAYWLSLLKI</sequence>
<evidence type="ECO:0000256" key="3">
    <source>
        <dbReference type="ARBA" id="ARBA00022692"/>
    </source>
</evidence>
<feature type="transmembrane region" description="Helical" evidence="6">
    <location>
        <begin position="12"/>
        <end position="34"/>
    </location>
</feature>
<keyword evidence="5 6" id="KW-0472">Membrane</keyword>
<comment type="caution">
    <text evidence="7">The sequence shown here is derived from an EMBL/GenBank/DDBJ whole genome shotgun (WGS) entry which is preliminary data.</text>
</comment>
<accession>A0A6L6QI36</accession>
<evidence type="ECO:0008006" key="9">
    <source>
        <dbReference type="Google" id="ProtNLM"/>
    </source>
</evidence>
<organism evidence="7 8">
    <name type="scientific">Massilia eburnea</name>
    <dbReference type="NCBI Taxonomy" id="1776165"/>
    <lineage>
        <taxon>Bacteria</taxon>
        <taxon>Pseudomonadati</taxon>
        <taxon>Pseudomonadota</taxon>
        <taxon>Betaproteobacteria</taxon>
        <taxon>Burkholderiales</taxon>
        <taxon>Oxalobacteraceae</taxon>
        <taxon>Telluria group</taxon>
        <taxon>Massilia</taxon>
    </lineage>
</organism>
<feature type="transmembrane region" description="Helical" evidence="6">
    <location>
        <begin position="79"/>
        <end position="96"/>
    </location>
</feature>
<dbReference type="Proteomes" id="UP000472320">
    <property type="component" value="Unassembled WGS sequence"/>
</dbReference>
<dbReference type="RefSeq" id="WP_170298819.1">
    <property type="nucleotide sequence ID" value="NZ_WNKX01000010.1"/>
</dbReference>
<feature type="transmembrane region" description="Helical" evidence="6">
    <location>
        <begin position="40"/>
        <end position="59"/>
    </location>
</feature>
<dbReference type="InterPro" id="IPR005598">
    <property type="entry name" value="ATP_synth_I"/>
</dbReference>
<evidence type="ECO:0000313" key="8">
    <source>
        <dbReference type="Proteomes" id="UP000472320"/>
    </source>
</evidence>
<keyword evidence="3 6" id="KW-0812">Transmembrane</keyword>
<keyword evidence="4 6" id="KW-1133">Transmembrane helix</keyword>
<keyword evidence="8" id="KW-1185">Reference proteome</keyword>
<evidence type="ECO:0000313" key="7">
    <source>
        <dbReference type="EMBL" id="MTW11919.1"/>
    </source>
</evidence>
<dbReference type="Pfam" id="PF03899">
    <property type="entry name" value="ATP-synt_I"/>
    <property type="match status" value="1"/>
</dbReference>